<dbReference type="RefSeq" id="WP_053521273.1">
    <property type="nucleotide sequence ID" value="NZ_LHCF01000001.1"/>
</dbReference>
<dbReference type="Proteomes" id="UP000037386">
    <property type="component" value="Unassembled WGS sequence"/>
</dbReference>
<organism evidence="1 2">
    <name type="scientific">Candidatus Phytoplasma pruni</name>
    <dbReference type="NCBI Taxonomy" id="479893"/>
    <lineage>
        <taxon>Bacteria</taxon>
        <taxon>Bacillati</taxon>
        <taxon>Mycoplasmatota</taxon>
        <taxon>Mollicutes</taxon>
        <taxon>Acholeplasmatales</taxon>
        <taxon>Acholeplasmataceae</taxon>
        <taxon>Candidatus Phytoplasma</taxon>
        <taxon>16SrIII (X-disease group)</taxon>
    </lineage>
</organism>
<dbReference type="EMBL" id="LHCF01000001">
    <property type="protein sequence ID" value="KOR75723.1"/>
    <property type="molecule type" value="Genomic_DNA"/>
</dbReference>
<gene>
    <name evidence="1" type="ORF">CPX_001283</name>
</gene>
<reference evidence="2" key="1">
    <citation type="submission" date="2015-05" db="EMBL/GenBank/DDBJ databases">
        <title>Draft genome sequence of 'Candidatus Phytoplasma Pruni' strain CX, a plant pathogenic bacterium.</title>
        <authorList>
            <person name="Lee I.-M."/>
            <person name="Bottner-Parker K.D."/>
            <person name="Shao J."/>
            <person name="Gundersen-Rindal D.E."/>
            <person name="Zhao Y."/>
            <person name="Davis R.E."/>
        </authorList>
    </citation>
    <scope>NUCLEOTIDE SEQUENCE [LARGE SCALE GENOMIC DNA]</scope>
    <source>
        <strain evidence="2">CX</strain>
    </source>
</reference>
<evidence type="ECO:0000313" key="2">
    <source>
        <dbReference type="Proteomes" id="UP000037386"/>
    </source>
</evidence>
<accession>A0A0M1N0N5</accession>
<sequence>MEQSSEDTSIFDNLIKELDEIQTKQEELVSKEIIPIIYKNKQRLAELKIKAEPILKKLKAIKINLLVSFSPILDNDL</sequence>
<dbReference type="AlphaFoldDB" id="A0A0M1N0N5"/>
<dbReference type="PATRIC" id="fig|479893.3.peg.59"/>
<protein>
    <submittedName>
        <fullName evidence="1">Uncharacterized protein</fullName>
    </submittedName>
</protein>
<evidence type="ECO:0000313" key="1">
    <source>
        <dbReference type="EMBL" id="KOR75723.1"/>
    </source>
</evidence>
<proteinExistence type="predicted"/>
<name>A0A0M1N0N5_9MOLU</name>
<comment type="caution">
    <text evidence="1">The sequence shown here is derived from an EMBL/GenBank/DDBJ whole genome shotgun (WGS) entry which is preliminary data.</text>
</comment>